<dbReference type="NCBIfam" id="NF004878">
    <property type="entry name" value="PRK06241.1-3"/>
    <property type="match status" value="1"/>
</dbReference>
<accession>A0ABW5FG14</accession>
<comment type="caution">
    <text evidence="4">The sequence shown here is derived from an EMBL/GenBank/DDBJ whole genome shotgun (WGS) entry which is preliminary data.</text>
</comment>
<evidence type="ECO:0000313" key="4">
    <source>
        <dbReference type="EMBL" id="MFD2413958.1"/>
    </source>
</evidence>
<reference evidence="5" key="1">
    <citation type="journal article" date="2019" name="Int. J. Syst. Evol. Microbiol.">
        <title>The Global Catalogue of Microorganisms (GCM) 10K type strain sequencing project: providing services to taxonomists for standard genome sequencing and annotation.</title>
        <authorList>
            <consortium name="The Broad Institute Genomics Platform"/>
            <consortium name="The Broad Institute Genome Sequencing Center for Infectious Disease"/>
            <person name="Wu L."/>
            <person name="Ma J."/>
        </authorList>
    </citation>
    <scope>NUCLEOTIDE SEQUENCE [LARGE SCALE GENOMIC DNA]</scope>
    <source>
        <strain evidence="5">CCM 8725</strain>
    </source>
</reference>
<dbReference type="Proteomes" id="UP001597448">
    <property type="component" value="Unassembled WGS sequence"/>
</dbReference>
<evidence type="ECO:0000313" key="5">
    <source>
        <dbReference type="Proteomes" id="UP001597448"/>
    </source>
</evidence>
<dbReference type="InterPro" id="IPR036637">
    <property type="entry name" value="Phosphohistidine_dom_sf"/>
</dbReference>
<feature type="domain" description="PEP-utilising enzyme mobile" evidence="2">
    <location>
        <begin position="797"/>
        <end position="868"/>
    </location>
</feature>
<dbReference type="NCBIfam" id="NF004877">
    <property type="entry name" value="PRK06241.1-2"/>
    <property type="match status" value="1"/>
</dbReference>
<dbReference type="Gene3D" id="3.50.30.10">
    <property type="entry name" value="Phosphohistidine domain"/>
    <property type="match status" value="1"/>
</dbReference>
<dbReference type="InterPro" id="IPR013815">
    <property type="entry name" value="ATP_grasp_subdomain_1"/>
</dbReference>
<dbReference type="RefSeq" id="WP_209990826.1">
    <property type="nucleotide sequence ID" value="NZ_JBHSVQ010000001.1"/>
</dbReference>
<proteinExistence type="predicted"/>
<keyword evidence="4" id="KW-0808">Transferase</keyword>
<dbReference type="InterPro" id="IPR002192">
    <property type="entry name" value="PPDK_AMP/ATP-bd"/>
</dbReference>
<dbReference type="PANTHER" id="PTHR43615">
    <property type="entry name" value="PHOSPHOENOLPYRUVATE SYNTHASE-RELATED"/>
    <property type="match status" value="1"/>
</dbReference>
<evidence type="ECO:0000259" key="2">
    <source>
        <dbReference type="Pfam" id="PF00391"/>
    </source>
</evidence>
<keyword evidence="5" id="KW-1185">Reference proteome</keyword>
<evidence type="ECO:0000256" key="1">
    <source>
        <dbReference type="SAM" id="MobiDB-lite"/>
    </source>
</evidence>
<dbReference type="GO" id="GO:0008986">
    <property type="term" value="F:pyruvate, water dikinase activity"/>
    <property type="evidence" value="ECO:0007669"/>
    <property type="project" value="UniProtKB-EC"/>
</dbReference>
<feature type="region of interest" description="Disordered" evidence="1">
    <location>
        <begin position="412"/>
        <end position="437"/>
    </location>
</feature>
<dbReference type="EC" id="2.7.9.2" evidence="4"/>
<gene>
    <name evidence="4" type="primary">ppsA</name>
    <name evidence="4" type="ORF">ACFSX3_29230</name>
</gene>
<dbReference type="Gene3D" id="3.30.1490.20">
    <property type="entry name" value="ATP-grasp fold, A domain"/>
    <property type="match status" value="1"/>
</dbReference>
<dbReference type="Gene3D" id="3.30.470.20">
    <property type="entry name" value="ATP-grasp fold, B domain"/>
    <property type="match status" value="1"/>
</dbReference>
<dbReference type="SUPFAM" id="SSF56059">
    <property type="entry name" value="Glutathione synthetase ATP-binding domain-like"/>
    <property type="match status" value="1"/>
</dbReference>
<dbReference type="PANTHER" id="PTHR43615:SF1">
    <property type="entry name" value="PPDK_N DOMAIN-CONTAINING PROTEIN"/>
    <property type="match status" value="1"/>
</dbReference>
<dbReference type="Pfam" id="PF01326">
    <property type="entry name" value="PPDK_N"/>
    <property type="match status" value="1"/>
</dbReference>
<dbReference type="InterPro" id="IPR008279">
    <property type="entry name" value="PEP-util_enz_mobile_dom"/>
</dbReference>
<protein>
    <submittedName>
        <fullName evidence="4">Phosphoenolpyruvate synthase</fullName>
        <ecNumber evidence="4">2.7.9.2</ecNumber>
    </submittedName>
</protein>
<evidence type="ECO:0000259" key="3">
    <source>
        <dbReference type="Pfam" id="PF01326"/>
    </source>
</evidence>
<dbReference type="Pfam" id="PF00391">
    <property type="entry name" value="PEP-utilizers"/>
    <property type="match status" value="1"/>
</dbReference>
<organism evidence="4 5">
    <name type="scientific">Paenibacillus rhizoplanae</name>
    <dbReference type="NCBI Taxonomy" id="1917181"/>
    <lineage>
        <taxon>Bacteria</taxon>
        <taxon>Bacillati</taxon>
        <taxon>Bacillota</taxon>
        <taxon>Bacilli</taxon>
        <taxon>Bacillales</taxon>
        <taxon>Paenibacillaceae</taxon>
        <taxon>Paenibacillus</taxon>
    </lineage>
</organism>
<name>A0ABW5FG14_9BACL</name>
<dbReference type="SUPFAM" id="SSF52009">
    <property type="entry name" value="Phosphohistidine domain"/>
    <property type="match status" value="1"/>
</dbReference>
<dbReference type="NCBIfam" id="NF041857">
    <property type="entry name" value="RIF_Ptrans_rph"/>
    <property type="match status" value="1"/>
</dbReference>
<sequence length="873" mass="96828">MGSLILELKELDHAPLRLVGGKGLNLGRLSQMEGIHVPDGFCVTTEGYQEATRHNEAYHALLERLTEMQAEDQDLAQLMDLSRAIRQTIEESGIPPEVAAAVKQQLSRLGDDQAYAVRSSATAEDLPQASFAGQQDTFLNIVGLDAILEHIRKCWASLFTDRAVIYRKQQGYDHRQVYLSVIVQQMVFPQASGILFTADPVTNNRKLLSIDAGYGLGEALVSGIVSADVYKVRDENIVEQRISSKKLAVYALPEGGTEIRQLNPVQQEAQTLTEPQIVQLARIGRHIEASFGTPQDIEWCLADNTFYIVQSRPITTLYPIPDSGDSENRAYISVGHGQMMTDAMKPLGLSFHLMVTPAPMRVAGARLFVDVTAYLASPARQTIIDTLGKSDPLVKDALLTILEREDFIQMQSAPTPVPGPAANKPGKPVPEDQDPLSSDPAIVTELIKNNEASVEELKQVIQGKSGAALLDFIREDIKELKRLLFDPRSTAVFMAAMAASAWLNEHLKEWLGEINAADTLSQSVDNNITSAMGLALLDVADVIRPCPQVIDYLQQHAHDGDFLTGLLPIEGGQAAYAALIEYLGKYGMRCTGEIDITRTRWSENPAILIPMILSNIRQFAPGAGRQKFQQGLKEAREKEKGIIERLRLLPDGEDKVRETRQRIELLRNYIGYREYPKYGMVSRYLVYKQAMMKEAERLVQAGSIHDKEDIFYLQFEELYEADRTAVFDDELIKKRKDEFKLAEKLTPPRVITSEGEILSGRYRREDLPPNALAGLPVSTGVIEGRARVILNMEEADLEEGDILVTSYTDPSWTPLFVSIKGLVTEVGGLMTHGAVIAREYGLPAVVGVEHATRRIQDGQRIRVDGSAGYVELL</sequence>
<dbReference type="InterPro" id="IPR051549">
    <property type="entry name" value="PEP_Utilizing_Enz"/>
</dbReference>
<dbReference type="EMBL" id="JBHUKY010000078">
    <property type="protein sequence ID" value="MFD2413958.1"/>
    <property type="molecule type" value="Genomic_DNA"/>
</dbReference>
<feature type="domain" description="Pyruvate phosphate dikinase AMP/ATP-binding" evidence="3">
    <location>
        <begin position="18"/>
        <end position="317"/>
    </location>
</feature>
<dbReference type="NCBIfam" id="NF004879">
    <property type="entry name" value="PRK06241.1-4"/>
    <property type="match status" value="1"/>
</dbReference>